<proteinExistence type="predicted"/>
<name>A0A0R1RWL0_9LACO</name>
<accession>A0A0R1RWL0</accession>
<dbReference type="Proteomes" id="UP000051264">
    <property type="component" value="Unassembled WGS sequence"/>
</dbReference>
<evidence type="ECO:0000313" key="2">
    <source>
        <dbReference type="Proteomes" id="UP000051264"/>
    </source>
</evidence>
<comment type="caution">
    <text evidence="1">The sequence shown here is derived from an EMBL/GenBank/DDBJ whole genome shotgun (WGS) entry which is preliminary data.</text>
</comment>
<gene>
    <name evidence="1" type="ORF">FC69_GL000159</name>
</gene>
<evidence type="ECO:0000313" key="1">
    <source>
        <dbReference type="EMBL" id="KRL58642.1"/>
    </source>
</evidence>
<reference evidence="1 2" key="1">
    <citation type="journal article" date="2015" name="Genome Announc.">
        <title>Expanding the biotechnology potential of lactobacilli through comparative genomics of 213 strains and associated genera.</title>
        <authorList>
            <person name="Sun Z."/>
            <person name="Harris H.M."/>
            <person name="McCann A."/>
            <person name="Guo C."/>
            <person name="Argimon S."/>
            <person name="Zhang W."/>
            <person name="Yang X."/>
            <person name="Jeffery I.B."/>
            <person name="Cooney J.C."/>
            <person name="Kagawa T.F."/>
            <person name="Liu W."/>
            <person name="Song Y."/>
            <person name="Salvetti E."/>
            <person name="Wrobel A."/>
            <person name="Rasinkangas P."/>
            <person name="Parkhill J."/>
            <person name="Rea M.C."/>
            <person name="O'Sullivan O."/>
            <person name="Ritari J."/>
            <person name="Douillard F.P."/>
            <person name="Paul Ross R."/>
            <person name="Yang R."/>
            <person name="Briner A.E."/>
            <person name="Felis G.E."/>
            <person name="de Vos W.M."/>
            <person name="Barrangou R."/>
            <person name="Klaenhammer T.R."/>
            <person name="Caufield P.W."/>
            <person name="Cui Y."/>
            <person name="Zhang H."/>
            <person name="O'Toole P.W."/>
        </authorList>
    </citation>
    <scope>NUCLEOTIDE SEQUENCE [LARGE SCALE GENOMIC DNA]</scope>
    <source>
        <strain evidence="1 2">DSM 14340</strain>
    </source>
</reference>
<organism evidence="1 2">
    <name type="scientific">Latilactobacillus fuchuensis DSM 14340 = JCM 11249</name>
    <dbReference type="NCBI Taxonomy" id="1423747"/>
    <lineage>
        <taxon>Bacteria</taxon>
        <taxon>Bacillati</taxon>
        <taxon>Bacillota</taxon>
        <taxon>Bacilli</taxon>
        <taxon>Lactobacillales</taxon>
        <taxon>Lactobacillaceae</taxon>
        <taxon>Latilactobacillus</taxon>
    </lineage>
</organism>
<dbReference type="AlphaFoldDB" id="A0A0R1RWL0"/>
<dbReference type="PATRIC" id="fig|1423747.3.peg.165"/>
<protein>
    <submittedName>
        <fullName evidence="1">Uncharacterized protein</fullName>
    </submittedName>
</protein>
<sequence>MELMIMNEKEFLEDDQDLIAQVTLLFLKRARSHSFLCLATSVKQSPKPGLYSTD</sequence>
<dbReference type="EMBL" id="AZEX01000065">
    <property type="protein sequence ID" value="KRL58642.1"/>
    <property type="molecule type" value="Genomic_DNA"/>
</dbReference>